<dbReference type="EMBL" id="HBEY01016935">
    <property type="protein sequence ID" value="CAD8604881.1"/>
    <property type="molecule type" value="Transcribed_RNA"/>
</dbReference>
<reference evidence="2" key="1">
    <citation type="submission" date="2021-01" db="EMBL/GenBank/DDBJ databases">
        <authorList>
            <person name="Corre E."/>
            <person name="Pelletier E."/>
            <person name="Niang G."/>
            <person name="Scheremetjew M."/>
            <person name="Finn R."/>
            <person name="Kale V."/>
            <person name="Holt S."/>
            <person name="Cochrane G."/>
            <person name="Meng A."/>
            <person name="Brown T."/>
            <person name="Cohen L."/>
        </authorList>
    </citation>
    <scope>NUCLEOTIDE SEQUENCE</scope>
    <source>
        <strain evidence="2">PLY182g</strain>
    </source>
</reference>
<feature type="compositionally biased region" description="Low complexity" evidence="1">
    <location>
        <begin position="34"/>
        <end position="49"/>
    </location>
</feature>
<evidence type="ECO:0000313" key="2">
    <source>
        <dbReference type="EMBL" id="CAD8604881.1"/>
    </source>
</evidence>
<protein>
    <submittedName>
        <fullName evidence="2">Uncharacterized protein</fullName>
    </submittedName>
</protein>
<sequence>MCCRCRRQPPLVAWMRSGLESGKKNGMPPWVMEAGSSAPPGSGVSASGAKKGDDCGEDVIEECAREAVRVKLEGKGMSPSLAHPAAAGPGVDCGSKGGEAAPTKGEHGGVGSTADCFGVESSDCAADELKERGESGADVG</sequence>
<feature type="region of interest" description="Disordered" evidence="1">
    <location>
        <begin position="77"/>
        <end position="113"/>
    </location>
</feature>
<accession>A0A7S0Q137</accession>
<feature type="region of interest" description="Disordered" evidence="1">
    <location>
        <begin position="20"/>
        <end position="53"/>
    </location>
</feature>
<dbReference type="AlphaFoldDB" id="A0A7S0Q137"/>
<gene>
    <name evidence="2" type="ORF">CPEL01642_LOCUS8216</name>
</gene>
<evidence type="ECO:0000256" key="1">
    <source>
        <dbReference type="SAM" id="MobiDB-lite"/>
    </source>
</evidence>
<name>A0A7S0Q137_9EUKA</name>
<proteinExistence type="predicted"/>
<organism evidence="2">
    <name type="scientific">Coccolithus braarudii</name>
    <dbReference type="NCBI Taxonomy" id="221442"/>
    <lineage>
        <taxon>Eukaryota</taxon>
        <taxon>Haptista</taxon>
        <taxon>Haptophyta</taxon>
        <taxon>Prymnesiophyceae</taxon>
        <taxon>Coccolithales</taxon>
        <taxon>Coccolithaceae</taxon>
        <taxon>Coccolithus</taxon>
    </lineage>
</organism>